<proteinExistence type="inferred from homology"/>
<keyword evidence="4" id="KW-0735">Signal-anchor</keyword>
<evidence type="ECO:0000256" key="2">
    <source>
        <dbReference type="ARBA" id="ARBA00007727"/>
    </source>
</evidence>
<gene>
    <name evidence="12" type="ORF">RHSIM_Rhsim05G0217200</name>
</gene>
<evidence type="ECO:0000256" key="1">
    <source>
        <dbReference type="ARBA" id="ARBA00004167"/>
    </source>
</evidence>
<protein>
    <recommendedName>
        <fullName evidence="14">Trichome birefringence-like N-terminal domain-containing protein</fullName>
    </recommendedName>
</protein>
<dbReference type="EMBL" id="WJXA01000005">
    <property type="protein sequence ID" value="KAF7144063.1"/>
    <property type="molecule type" value="Genomic_DNA"/>
</dbReference>
<name>A0A834H234_RHOSS</name>
<dbReference type="InterPro" id="IPR025846">
    <property type="entry name" value="TBL_N"/>
</dbReference>
<dbReference type="GO" id="GO:0016020">
    <property type="term" value="C:membrane"/>
    <property type="evidence" value="ECO:0007669"/>
    <property type="project" value="UniProtKB-SubCell"/>
</dbReference>
<keyword evidence="6 9" id="KW-0472">Membrane</keyword>
<feature type="domain" description="Trichome birefringence-like C-terminal" evidence="10">
    <location>
        <begin position="134"/>
        <end position="301"/>
    </location>
</feature>
<comment type="similarity">
    <text evidence="2">Belongs to the PC-esterase family. TBL subfamily.</text>
</comment>
<evidence type="ECO:0000256" key="8">
    <source>
        <dbReference type="SAM" id="MobiDB-lite"/>
    </source>
</evidence>
<dbReference type="Pfam" id="PF13839">
    <property type="entry name" value="PC-Esterase"/>
    <property type="match status" value="1"/>
</dbReference>
<keyword evidence="13" id="KW-1185">Reference proteome</keyword>
<comment type="subcellular location">
    <subcellularLocation>
        <location evidence="1">Membrane</location>
        <topology evidence="1">Single-pass membrane protein</topology>
    </subcellularLocation>
</comment>
<evidence type="ECO:0000259" key="10">
    <source>
        <dbReference type="Pfam" id="PF13839"/>
    </source>
</evidence>
<evidence type="ECO:0000256" key="7">
    <source>
        <dbReference type="SAM" id="Coils"/>
    </source>
</evidence>
<keyword evidence="7" id="KW-0175">Coiled coil</keyword>
<evidence type="ECO:0000313" key="12">
    <source>
        <dbReference type="EMBL" id="KAF7144063.1"/>
    </source>
</evidence>
<dbReference type="PANTHER" id="PTHR32285">
    <property type="entry name" value="PROTEIN TRICHOME BIREFRINGENCE-LIKE 9-RELATED"/>
    <property type="match status" value="1"/>
</dbReference>
<feature type="transmembrane region" description="Helical" evidence="9">
    <location>
        <begin position="12"/>
        <end position="31"/>
    </location>
</feature>
<reference evidence="12" key="1">
    <citation type="submission" date="2019-11" db="EMBL/GenBank/DDBJ databases">
        <authorList>
            <person name="Liu Y."/>
            <person name="Hou J."/>
            <person name="Li T.-Q."/>
            <person name="Guan C.-H."/>
            <person name="Wu X."/>
            <person name="Wu H.-Z."/>
            <person name="Ling F."/>
            <person name="Zhang R."/>
            <person name="Shi X.-G."/>
            <person name="Ren J.-P."/>
            <person name="Chen E.-F."/>
            <person name="Sun J.-M."/>
        </authorList>
    </citation>
    <scope>NUCLEOTIDE SEQUENCE</scope>
    <source>
        <strain evidence="12">Adult_tree_wgs_1</strain>
        <tissue evidence="12">Leaves</tissue>
    </source>
</reference>
<feature type="compositionally biased region" description="Basic and acidic residues" evidence="8">
    <location>
        <begin position="318"/>
        <end position="361"/>
    </location>
</feature>
<keyword evidence="5 9" id="KW-1133">Transmembrane helix</keyword>
<evidence type="ECO:0000313" key="13">
    <source>
        <dbReference type="Proteomes" id="UP000626092"/>
    </source>
</evidence>
<dbReference type="GO" id="GO:0005794">
    <property type="term" value="C:Golgi apparatus"/>
    <property type="evidence" value="ECO:0007669"/>
    <property type="project" value="TreeGrafter"/>
</dbReference>
<dbReference type="Pfam" id="PF14416">
    <property type="entry name" value="PMR5N"/>
    <property type="match status" value="1"/>
</dbReference>
<evidence type="ECO:0008006" key="14">
    <source>
        <dbReference type="Google" id="ProtNLM"/>
    </source>
</evidence>
<evidence type="ECO:0000259" key="11">
    <source>
        <dbReference type="Pfam" id="PF14416"/>
    </source>
</evidence>
<keyword evidence="3 9" id="KW-0812">Transmembrane</keyword>
<dbReference type="InterPro" id="IPR029962">
    <property type="entry name" value="TBL"/>
</dbReference>
<evidence type="ECO:0000256" key="4">
    <source>
        <dbReference type="ARBA" id="ARBA00022968"/>
    </source>
</evidence>
<evidence type="ECO:0000256" key="9">
    <source>
        <dbReference type="SAM" id="Phobius"/>
    </source>
</evidence>
<organism evidence="12 13">
    <name type="scientific">Rhododendron simsii</name>
    <name type="common">Sims's rhododendron</name>
    <dbReference type="NCBI Taxonomy" id="118357"/>
    <lineage>
        <taxon>Eukaryota</taxon>
        <taxon>Viridiplantae</taxon>
        <taxon>Streptophyta</taxon>
        <taxon>Embryophyta</taxon>
        <taxon>Tracheophyta</taxon>
        <taxon>Spermatophyta</taxon>
        <taxon>Magnoliopsida</taxon>
        <taxon>eudicotyledons</taxon>
        <taxon>Gunneridae</taxon>
        <taxon>Pentapetalae</taxon>
        <taxon>asterids</taxon>
        <taxon>Ericales</taxon>
        <taxon>Ericaceae</taxon>
        <taxon>Ericoideae</taxon>
        <taxon>Rhodoreae</taxon>
        <taxon>Rhododendron</taxon>
    </lineage>
</organism>
<dbReference type="InterPro" id="IPR026057">
    <property type="entry name" value="TBL_C"/>
</dbReference>
<sequence length="475" mass="54505">MGSLMKSPRVRLPLSILTILICVFALVALLYTERISSPSSSSIFRLKSCSKQGTTRDEETMVDAPVKTEVDDRFEFDSNECSVAHGKWVFNSSLKPLYTDRTCPYIDRQFACAKNGRPDSDYRHWEWQPDDCMLPRFNPRVALQKLRGKRLMFVGDSLQRNQWESFVCLVEFVVPKDQKSMRPGKSHSVFQVKEYNATIEFYWAPFLVESNSDNPIIGDPRKRILRVDSVSKHAKYWEGVDILAFNTYVWWMSGPKMKSLWGSFANGEEGLEELETPVAYRLGLKTWANWIDSTIDPNKTRKRRLEPQGRDQMLQRNETGDEERPLGNRFEQADDERGGERGGEDESPGHRHQHHADIRPGEEEVHFGAIMAGGNFMHRVMSYVVNELVVNGLANSPAFQRFAVRTSKRIEDISNKAAQTREELAKQLKEASKNFEVNASSGIGVFKSHHMSFSISLPYFLHCCRISKISNDCWK</sequence>
<dbReference type="OrthoDB" id="630188at2759"/>
<feature type="region of interest" description="Disordered" evidence="8">
    <location>
        <begin position="299"/>
        <end position="361"/>
    </location>
</feature>
<dbReference type="Proteomes" id="UP000626092">
    <property type="component" value="Unassembled WGS sequence"/>
</dbReference>
<dbReference type="PANTHER" id="PTHR32285:SF7">
    <property type="entry name" value="PROTEIN TRICHOME BIREFRINGENCE-LIKE 3"/>
    <property type="match status" value="1"/>
</dbReference>
<dbReference type="GO" id="GO:0016413">
    <property type="term" value="F:O-acetyltransferase activity"/>
    <property type="evidence" value="ECO:0007669"/>
    <property type="project" value="InterPro"/>
</dbReference>
<feature type="coiled-coil region" evidence="7">
    <location>
        <begin position="403"/>
        <end position="434"/>
    </location>
</feature>
<accession>A0A834H234</accession>
<evidence type="ECO:0000256" key="3">
    <source>
        <dbReference type="ARBA" id="ARBA00022692"/>
    </source>
</evidence>
<evidence type="ECO:0000256" key="6">
    <source>
        <dbReference type="ARBA" id="ARBA00023136"/>
    </source>
</evidence>
<comment type="caution">
    <text evidence="12">The sequence shown here is derived from an EMBL/GenBank/DDBJ whole genome shotgun (WGS) entry which is preliminary data.</text>
</comment>
<dbReference type="AlphaFoldDB" id="A0A834H234"/>
<feature type="domain" description="Trichome birefringence-like N-terminal" evidence="11">
    <location>
        <begin position="80"/>
        <end position="132"/>
    </location>
</feature>
<evidence type="ECO:0000256" key="5">
    <source>
        <dbReference type="ARBA" id="ARBA00022989"/>
    </source>
</evidence>